<proteinExistence type="predicted"/>
<sequence>MVLLIDNFDSFSHILADYFRQLGLELKIVRNDTPLESLKEQTFEALILSPGPGTPIQSANLMEILDFFADQIPVLGICLGHQAIGEYFGGQLEKGEKPVHGKVHTIIQTSDHPVLNEIPESFNVTRYHSLQIVDIPACLEVILETEEHEVMAFIHKTLPIMGIQYHPEAHLTEFGLKIINNWLHFSNINVKGSKIQEYIDSVNHQN</sequence>
<dbReference type="PRINTS" id="PR00099">
    <property type="entry name" value="CPSGATASE"/>
</dbReference>
<dbReference type="FunFam" id="3.40.50.880:FF:000003">
    <property type="entry name" value="Anthranilate synthase component II"/>
    <property type="match status" value="1"/>
</dbReference>
<dbReference type="RefSeq" id="WP_106132886.1">
    <property type="nucleotide sequence ID" value="NZ_PVTR01000003.1"/>
</dbReference>
<dbReference type="InterPro" id="IPR006221">
    <property type="entry name" value="TrpG/PapA_dom"/>
</dbReference>
<dbReference type="PRINTS" id="PR00096">
    <property type="entry name" value="GATASE"/>
</dbReference>
<dbReference type="CDD" id="cd01743">
    <property type="entry name" value="GATase1_Anthranilate_Synthase"/>
    <property type="match status" value="1"/>
</dbReference>
<dbReference type="InterPro" id="IPR017926">
    <property type="entry name" value="GATASE"/>
</dbReference>
<reference evidence="3 4" key="1">
    <citation type="submission" date="2018-03" db="EMBL/GenBank/DDBJ databases">
        <title>Genomic Encyclopedia of Archaeal and Bacterial Type Strains, Phase II (KMG-II): from individual species to whole genera.</title>
        <authorList>
            <person name="Goeker M."/>
        </authorList>
    </citation>
    <scope>NUCLEOTIDE SEQUENCE [LARGE SCALE GENOMIC DNA]</scope>
    <source>
        <strain evidence="3 4">DSM 27929</strain>
    </source>
</reference>
<dbReference type="Proteomes" id="UP000238157">
    <property type="component" value="Unassembled WGS sequence"/>
</dbReference>
<dbReference type="GO" id="GO:0005829">
    <property type="term" value="C:cytosol"/>
    <property type="evidence" value="ECO:0007669"/>
    <property type="project" value="TreeGrafter"/>
</dbReference>
<dbReference type="AlphaFoldDB" id="A0A2T0WR00"/>
<dbReference type="InterPro" id="IPR050472">
    <property type="entry name" value="Anth_synth/Amidotransfase"/>
</dbReference>
<name>A0A2T0WR00_9BACT</name>
<gene>
    <name evidence="3" type="ORF">CLW00_103229</name>
</gene>
<accession>A0A2T0WR00</accession>
<dbReference type="GO" id="GO:0000162">
    <property type="term" value="P:L-tryptophan biosynthetic process"/>
    <property type="evidence" value="ECO:0007669"/>
    <property type="project" value="TreeGrafter"/>
</dbReference>
<protein>
    <submittedName>
        <fullName evidence="3">Anthranilate synthase component 2</fullName>
    </submittedName>
</protein>
<evidence type="ECO:0000256" key="1">
    <source>
        <dbReference type="ARBA" id="ARBA00022962"/>
    </source>
</evidence>
<dbReference type="EMBL" id="PVTR01000003">
    <property type="protein sequence ID" value="PRY89107.1"/>
    <property type="molecule type" value="Genomic_DNA"/>
</dbReference>
<dbReference type="SUPFAM" id="SSF52317">
    <property type="entry name" value="Class I glutamine amidotransferase-like"/>
    <property type="match status" value="1"/>
</dbReference>
<organism evidence="3 4">
    <name type="scientific">Mongoliibacter ruber</name>
    <dbReference type="NCBI Taxonomy" id="1750599"/>
    <lineage>
        <taxon>Bacteria</taxon>
        <taxon>Pseudomonadati</taxon>
        <taxon>Bacteroidota</taxon>
        <taxon>Cytophagia</taxon>
        <taxon>Cytophagales</taxon>
        <taxon>Cyclobacteriaceae</taxon>
        <taxon>Mongoliibacter</taxon>
    </lineage>
</organism>
<dbReference type="Pfam" id="PF00117">
    <property type="entry name" value="GATase"/>
    <property type="match status" value="1"/>
</dbReference>
<dbReference type="OrthoDB" id="9786812at2"/>
<dbReference type="PROSITE" id="PS51273">
    <property type="entry name" value="GATASE_TYPE_1"/>
    <property type="match status" value="1"/>
</dbReference>
<evidence type="ECO:0000313" key="4">
    <source>
        <dbReference type="Proteomes" id="UP000238157"/>
    </source>
</evidence>
<keyword evidence="1" id="KW-0315">Glutamine amidotransferase</keyword>
<keyword evidence="4" id="KW-1185">Reference proteome</keyword>
<dbReference type="Gene3D" id="3.40.50.880">
    <property type="match status" value="1"/>
</dbReference>
<dbReference type="PANTHER" id="PTHR43418">
    <property type="entry name" value="MULTIFUNCTIONAL TRYPTOPHAN BIOSYNTHESIS PROTEIN-RELATED"/>
    <property type="match status" value="1"/>
</dbReference>
<evidence type="ECO:0000259" key="2">
    <source>
        <dbReference type="Pfam" id="PF00117"/>
    </source>
</evidence>
<dbReference type="GO" id="GO:0004049">
    <property type="term" value="F:anthranilate synthase activity"/>
    <property type="evidence" value="ECO:0007669"/>
    <property type="project" value="TreeGrafter"/>
</dbReference>
<comment type="caution">
    <text evidence="3">The sequence shown here is derived from an EMBL/GenBank/DDBJ whole genome shotgun (WGS) entry which is preliminary data.</text>
</comment>
<dbReference type="InterPro" id="IPR029062">
    <property type="entry name" value="Class_I_gatase-like"/>
</dbReference>
<dbReference type="NCBIfam" id="TIGR00566">
    <property type="entry name" value="trpG_papA"/>
    <property type="match status" value="1"/>
</dbReference>
<dbReference type="PANTHER" id="PTHR43418:SF4">
    <property type="entry name" value="MULTIFUNCTIONAL TRYPTOPHAN BIOSYNTHESIS PROTEIN"/>
    <property type="match status" value="1"/>
</dbReference>
<evidence type="ECO:0000313" key="3">
    <source>
        <dbReference type="EMBL" id="PRY89107.1"/>
    </source>
</evidence>
<feature type="domain" description="Glutamine amidotransferase" evidence="2">
    <location>
        <begin position="3"/>
        <end position="183"/>
    </location>
</feature>
<dbReference type="PRINTS" id="PR00097">
    <property type="entry name" value="ANTSNTHASEII"/>
</dbReference>